<evidence type="ECO:0000256" key="1">
    <source>
        <dbReference type="SAM" id="MobiDB-lite"/>
    </source>
</evidence>
<feature type="compositionally biased region" description="Basic and acidic residues" evidence="1">
    <location>
        <begin position="230"/>
        <end position="239"/>
    </location>
</feature>
<comment type="caution">
    <text evidence="2">The sequence shown here is derived from an EMBL/GenBank/DDBJ whole genome shotgun (WGS) entry which is preliminary data.</text>
</comment>
<protein>
    <submittedName>
        <fullName evidence="2">Uncharacterized protein</fullName>
    </submittedName>
</protein>
<dbReference type="OrthoDB" id="3799942at2759"/>
<feature type="compositionally biased region" description="Basic and acidic residues" evidence="1">
    <location>
        <begin position="436"/>
        <end position="445"/>
    </location>
</feature>
<proteinExistence type="predicted"/>
<keyword evidence="3" id="KW-1185">Reference proteome</keyword>
<evidence type="ECO:0000313" key="2">
    <source>
        <dbReference type="EMBL" id="KAF2026237.1"/>
    </source>
</evidence>
<name>A0A9P4LJ55_9PLEO</name>
<accession>A0A9P4LJ55</accession>
<sequence length="651" mass="72271">MLTPTQEHLNFRVRHPLKQRKNNCLDPPTQPLLSRYFLPSASPGIYGVALLAPQRATHLLYWAMRRHQRVTHPSIPGSYSFSSVTRLVASTDPVESAQATQTTFDPPPGDIGLKRVHPFYNSSTRVAYPPISNIATPQTPLLAAVSSASGGQDFASSPTIDDVEMKDTTPIQEITPLGSTPDKQSATHDKTGQTTGRQATIEDDHEDSAAEADSSPTPSRPNRAKLSPKRPQDCRRKAAPETQYVRPGYASKVVWETFTEDDPMPKGYLGTIGGIRICQSLPEDYSPCGFGGGHHLICGHEVISSESCGMNCKNSQYHAAGFDCSQCRDIVWDILNNKLTKAEQDKIDFYHMNGHPLAIALCVEYITKYTDGCEGSITEIVMCVLNKNWGRECLAYITVSDEEEPKTLKEMFEKNHDSLEQKTRNHLARQSIEPLASHDKRKTTPEEEDVSSSAPKNVKDTRESSDAASALTESNKKRKTKLETHREPITQETRGKKRNTPELDSNDSSYDADSAESGPLSKKKLKQKLKPHPEPTTPNTRGKKRERSSDSDYSSSFEYSASFRSNKRATITSPPNFGEASFITPPPSVLGPLLRKRDQDVHLETALDVESNKRRRREEAVLPGQDEKLNVFVKKRASLADMAPPADDDEL</sequence>
<feature type="compositionally biased region" description="Acidic residues" evidence="1">
    <location>
        <begin position="201"/>
        <end position="210"/>
    </location>
</feature>
<evidence type="ECO:0000313" key="3">
    <source>
        <dbReference type="Proteomes" id="UP000799777"/>
    </source>
</evidence>
<gene>
    <name evidence="2" type="ORF">EK21DRAFT_116024</name>
</gene>
<feature type="compositionally biased region" description="Low complexity" evidence="1">
    <location>
        <begin position="551"/>
        <end position="564"/>
    </location>
</feature>
<feature type="region of interest" description="Disordered" evidence="1">
    <location>
        <begin position="172"/>
        <end position="242"/>
    </location>
</feature>
<dbReference type="Proteomes" id="UP000799777">
    <property type="component" value="Unassembled WGS sequence"/>
</dbReference>
<dbReference type="EMBL" id="ML978247">
    <property type="protein sequence ID" value="KAF2026237.1"/>
    <property type="molecule type" value="Genomic_DNA"/>
</dbReference>
<feature type="region of interest" description="Disordered" evidence="1">
    <location>
        <begin position="419"/>
        <end position="593"/>
    </location>
</feature>
<dbReference type="AlphaFoldDB" id="A0A9P4LJ55"/>
<feature type="compositionally biased region" description="Basic residues" evidence="1">
    <location>
        <begin position="521"/>
        <end position="530"/>
    </location>
</feature>
<feature type="compositionally biased region" description="Low complexity" evidence="1">
    <location>
        <begin position="506"/>
        <end position="517"/>
    </location>
</feature>
<reference evidence="2" key="1">
    <citation type="journal article" date="2020" name="Stud. Mycol.">
        <title>101 Dothideomycetes genomes: a test case for predicting lifestyles and emergence of pathogens.</title>
        <authorList>
            <person name="Haridas S."/>
            <person name="Albert R."/>
            <person name="Binder M."/>
            <person name="Bloem J."/>
            <person name="Labutti K."/>
            <person name="Salamov A."/>
            <person name="Andreopoulos B."/>
            <person name="Baker S."/>
            <person name="Barry K."/>
            <person name="Bills G."/>
            <person name="Bluhm B."/>
            <person name="Cannon C."/>
            <person name="Castanera R."/>
            <person name="Culley D."/>
            <person name="Daum C."/>
            <person name="Ezra D."/>
            <person name="Gonzalez J."/>
            <person name="Henrissat B."/>
            <person name="Kuo A."/>
            <person name="Liang C."/>
            <person name="Lipzen A."/>
            <person name="Lutzoni F."/>
            <person name="Magnuson J."/>
            <person name="Mondo S."/>
            <person name="Nolan M."/>
            <person name="Ohm R."/>
            <person name="Pangilinan J."/>
            <person name="Park H.-J."/>
            <person name="Ramirez L."/>
            <person name="Alfaro M."/>
            <person name="Sun H."/>
            <person name="Tritt A."/>
            <person name="Yoshinaga Y."/>
            <person name="Zwiers L.-H."/>
            <person name="Turgeon B."/>
            <person name="Goodwin S."/>
            <person name="Spatafora J."/>
            <person name="Crous P."/>
            <person name="Grigoriev I."/>
        </authorList>
    </citation>
    <scope>NUCLEOTIDE SEQUENCE</scope>
    <source>
        <strain evidence="2">CBS 110217</strain>
    </source>
</reference>
<organism evidence="2 3">
    <name type="scientific">Setomelanomma holmii</name>
    <dbReference type="NCBI Taxonomy" id="210430"/>
    <lineage>
        <taxon>Eukaryota</taxon>
        <taxon>Fungi</taxon>
        <taxon>Dikarya</taxon>
        <taxon>Ascomycota</taxon>
        <taxon>Pezizomycotina</taxon>
        <taxon>Dothideomycetes</taxon>
        <taxon>Pleosporomycetidae</taxon>
        <taxon>Pleosporales</taxon>
        <taxon>Pleosporineae</taxon>
        <taxon>Phaeosphaeriaceae</taxon>
        <taxon>Setomelanomma</taxon>
    </lineage>
</organism>
<feature type="compositionally biased region" description="Polar residues" evidence="1">
    <location>
        <begin position="172"/>
        <end position="184"/>
    </location>
</feature>